<sequence length="178" mass="20857">MNNYAPSSKAQFKKSARPMCHTDRGYKLATSLAQHRNRRNLKVLQNRGGSEEFERIMDIMDRRQQDLLLAREAKRHAASQLSMADEEFDDENCCAILPVQHAQQIERDRLQELLERQREIDAMEAEIEEYSRLAEEEEAKMDRDAQAVLSMRQEQNQVMQSEIREPWDISDEDVEMSG</sequence>
<gene>
    <name evidence="2" type="ORF">TAPDE_002529</name>
</gene>
<dbReference type="AlphaFoldDB" id="R4XAH9"/>
<feature type="coiled-coil region" evidence="1">
    <location>
        <begin position="113"/>
        <end position="147"/>
    </location>
</feature>
<proteinExistence type="predicted"/>
<protein>
    <submittedName>
        <fullName evidence="2">Uncharacterized protein</fullName>
    </submittedName>
</protein>
<organism evidence="2 3">
    <name type="scientific">Taphrina deformans (strain PYCC 5710 / ATCC 11124 / CBS 356.35 / IMI 108563 / JCM 9778 / NBRC 8474)</name>
    <name type="common">Peach leaf curl fungus</name>
    <name type="synonym">Lalaria deformans</name>
    <dbReference type="NCBI Taxonomy" id="1097556"/>
    <lineage>
        <taxon>Eukaryota</taxon>
        <taxon>Fungi</taxon>
        <taxon>Dikarya</taxon>
        <taxon>Ascomycota</taxon>
        <taxon>Taphrinomycotina</taxon>
        <taxon>Taphrinomycetes</taxon>
        <taxon>Taphrinales</taxon>
        <taxon>Taphrinaceae</taxon>
        <taxon>Taphrina</taxon>
    </lineage>
</organism>
<name>R4XAH9_TAPDE</name>
<evidence type="ECO:0000256" key="1">
    <source>
        <dbReference type="SAM" id="Coils"/>
    </source>
</evidence>
<keyword evidence="1" id="KW-0175">Coiled coil</keyword>
<dbReference type="Proteomes" id="UP000013776">
    <property type="component" value="Unassembled WGS sequence"/>
</dbReference>
<comment type="caution">
    <text evidence="2">The sequence shown here is derived from an EMBL/GenBank/DDBJ whole genome shotgun (WGS) entry which is preliminary data.</text>
</comment>
<reference evidence="2 3" key="1">
    <citation type="journal article" date="2013" name="MBio">
        <title>Genome sequencing of the plant pathogen Taphrina deformans, the causal agent of peach leaf curl.</title>
        <authorList>
            <person name="Cisse O.H."/>
            <person name="Almeida J.M.G.C.F."/>
            <person name="Fonseca A."/>
            <person name="Kumar A.A."/>
            <person name="Salojaervi J."/>
            <person name="Overmyer K."/>
            <person name="Hauser P.M."/>
            <person name="Pagni M."/>
        </authorList>
    </citation>
    <scope>NUCLEOTIDE SEQUENCE [LARGE SCALE GENOMIC DNA]</scope>
    <source>
        <strain evidence="3">PYCC 5710 / ATCC 11124 / CBS 356.35 / IMI 108563 / JCM 9778 / NBRC 8474</strain>
    </source>
</reference>
<accession>R4XAH9</accession>
<evidence type="ECO:0000313" key="3">
    <source>
        <dbReference type="Proteomes" id="UP000013776"/>
    </source>
</evidence>
<dbReference type="EMBL" id="CAHR02000087">
    <property type="protein sequence ID" value="CCG82512.1"/>
    <property type="molecule type" value="Genomic_DNA"/>
</dbReference>
<keyword evidence="3" id="KW-1185">Reference proteome</keyword>
<evidence type="ECO:0000313" key="2">
    <source>
        <dbReference type="EMBL" id="CCG82512.1"/>
    </source>
</evidence>